<dbReference type="Pfam" id="PF05766">
    <property type="entry name" value="NinG"/>
    <property type="match status" value="1"/>
</dbReference>
<name>A0A6J5P9F4_9CAUD</name>
<evidence type="ECO:0000256" key="2">
    <source>
        <dbReference type="ARBA" id="ARBA00021638"/>
    </source>
</evidence>
<organism evidence="3">
    <name type="scientific">uncultured Caudovirales phage</name>
    <dbReference type="NCBI Taxonomy" id="2100421"/>
    <lineage>
        <taxon>Viruses</taxon>
        <taxon>Duplodnaviria</taxon>
        <taxon>Heunggongvirae</taxon>
        <taxon>Uroviricota</taxon>
        <taxon>Caudoviricetes</taxon>
        <taxon>Peduoviridae</taxon>
        <taxon>Maltschvirus</taxon>
        <taxon>Maltschvirus maltsch</taxon>
    </lineage>
</organism>
<proteinExistence type="inferred from homology"/>
<sequence length="172" mass="20108">MKKCKQCGLRFTPSRPLQFLCSVECAIPYTLDRKGKPVKLPRVKRELTRADWLKKAQQVFNEYIRERDRGLPCISCQSVSAKQYHASHYRSVGAHPELRYCEFNVWSACQKCNLHLSGNLIEYRRNLVKKIGQEKLDWLEGPHEPKKYTIEELQGIVKEYREKVKKIKAGGN</sequence>
<evidence type="ECO:0000256" key="1">
    <source>
        <dbReference type="ARBA" id="ARBA00008471"/>
    </source>
</evidence>
<accession>A0A6J5P9F4</accession>
<evidence type="ECO:0000313" key="3">
    <source>
        <dbReference type="EMBL" id="CAB4164164.1"/>
    </source>
</evidence>
<reference evidence="3" key="1">
    <citation type="submission" date="2020-04" db="EMBL/GenBank/DDBJ databases">
        <authorList>
            <person name="Chiriac C."/>
            <person name="Salcher M."/>
            <person name="Ghai R."/>
            <person name="Kavagutti S V."/>
        </authorList>
    </citation>
    <scope>NUCLEOTIDE SEQUENCE</scope>
</reference>
<protein>
    <recommendedName>
        <fullName evidence="2">Protein ninG</fullName>
    </recommendedName>
</protein>
<gene>
    <name evidence="3" type="ORF">UFOVP826_3</name>
</gene>
<dbReference type="InterPro" id="IPR008713">
    <property type="entry name" value="Phage_lambda_NinG"/>
</dbReference>
<comment type="similarity">
    <text evidence="1">Belongs to the ninG family.</text>
</comment>
<dbReference type="EMBL" id="LR796765">
    <property type="protein sequence ID" value="CAB4164164.1"/>
    <property type="molecule type" value="Genomic_DNA"/>
</dbReference>